<dbReference type="Proteomes" id="UP000241890">
    <property type="component" value="Unassembled WGS sequence"/>
</dbReference>
<evidence type="ECO:0000313" key="2">
    <source>
        <dbReference type="Proteomes" id="UP000241890"/>
    </source>
</evidence>
<dbReference type="OrthoDB" id="10252171at2759"/>
<keyword evidence="2" id="KW-1185">Reference proteome</keyword>
<evidence type="ECO:0000313" key="1">
    <source>
        <dbReference type="EMBL" id="GBG35072.1"/>
    </source>
</evidence>
<dbReference type="EMBL" id="BEYU01000278">
    <property type="protein sequence ID" value="GBG35072.1"/>
    <property type="molecule type" value="Genomic_DNA"/>
</dbReference>
<reference evidence="1 2" key="1">
    <citation type="submission" date="2017-12" db="EMBL/GenBank/DDBJ databases">
        <title>Sequencing, de novo assembly and annotation of complete genome of a new Thraustochytrid species, strain FCC1311.</title>
        <authorList>
            <person name="Sedici K."/>
            <person name="Godart F."/>
            <person name="Aiese Cigliano R."/>
            <person name="Sanseverino W."/>
            <person name="Barakat M."/>
            <person name="Ortet P."/>
            <person name="Marechal E."/>
            <person name="Cagnac O."/>
            <person name="Amato A."/>
        </authorList>
    </citation>
    <scope>NUCLEOTIDE SEQUENCE [LARGE SCALE GENOMIC DNA]</scope>
</reference>
<dbReference type="AlphaFoldDB" id="A0A2R5GW57"/>
<dbReference type="InParanoid" id="A0A2R5GW57"/>
<organism evidence="1 2">
    <name type="scientific">Hondaea fermentalgiana</name>
    <dbReference type="NCBI Taxonomy" id="2315210"/>
    <lineage>
        <taxon>Eukaryota</taxon>
        <taxon>Sar</taxon>
        <taxon>Stramenopiles</taxon>
        <taxon>Bigyra</taxon>
        <taxon>Labyrinthulomycetes</taxon>
        <taxon>Thraustochytrida</taxon>
        <taxon>Thraustochytriidae</taxon>
        <taxon>Hondaea</taxon>
    </lineage>
</organism>
<feature type="non-terminal residue" evidence="1">
    <location>
        <position position="714"/>
    </location>
</feature>
<gene>
    <name evidence="1" type="ORF">FCC1311_112952</name>
</gene>
<sequence>MMVVNLFDQGVQTLEAFRLLTSVRLSAQDRGALRQAFADPERAPDLKVRDATDQTYKLGALAQEVSRARTKHRNGKPTLHPRLREVFADQLSRKNPVASLADFERQQAILREKARELTVLQEAVKTDSEKVPERDEARRALVAGIRDALSGGIEGQLEKLLADPVTKAAVDSCHSLWQEILNDSVDVDDAVVQVTFEQVQETTQAAVEALEAWETRHGTSAARKHTEAAIDALDKSTKRLGIQPTSILALRHPEKTKDIVKELEELEEALEAEHDALTSVDPMADAPLEDVRRALASAILYYTRTVTNKVSGLQTAVKDLTTLLDDHVPGLTAPDTSRLTEIIRRSRHEDETSGACEEAQCDNVQDQAKMANRKGELDEISNLNKRDIEVQRERMNLLHHAEKHYPELFLDEKWLRTIGIIRNAPPELSRLGVCDWCVICHDVYPINEGASCVDGHFTCKECLSGSVRAATHPNAHVMVLQDGSMCCVVPDCGLIISGRAIASAIPDQDFQNLIDIVRKHIERDTAAEQELHLQRRLDAALRDHARGKRLRQYMVEHLQNAALRTSVVEKLRPLLTPDIVGEDFNIVNMVTSNFQSALRRMLELMGQSGDLLMRATTSTGIDLRDDAHNDQDTIEQACETIGVDNATPIASNDSQAMISLRDGRSDMPEYALAEHHVLPAKPQGWARRPHHGSTYGSDYMGPYRERVEELLELG</sequence>
<proteinExistence type="predicted"/>
<comment type="caution">
    <text evidence="1">The sequence shown here is derived from an EMBL/GenBank/DDBJ whole genome shotgun (WGS) entry which is preliminary data.</text>
</comment>
<protein>
    <submittedName>
        <fullName evidence="1">Uncharacterized protein</fullName>
    </submittedName>
</protein>
<accession>A0A2R5GW57</accession>
<name>A0A2R5GW57_9STRA</name>